<evidence type="ECO:0000313" key="2">
    <source>
        <dbReference type="Proteomes" id="UP001597307"/>
    </source>
</evidence>
<dbReference type="EMBL" id="JBHUGA010000060">
    <property type="protein sequence ID" value="MFD1847757.1"/>
    <property type="molecule type" value="Genomic_DNA"/>
</dbReference>
<gene>
    <name evidence="1" type="ORF">ACFSFX_14290</name>
</gene>
<dbReference type="RefSeq" id="WP_343880892.1">
    <property type="nucleotide sequence ID" value="NZ_BAAAIJ010000051.1"/>
</dbReference>
<evidence type="ECO:0000313" key="1">
    <source>
        <dbReference type="EMBL" id="MFD1847757.1"/>
    </source>
</evidence>
<dbReference type="Proteomes" id="UP001597307">
    <property type="component" value="Unassembled WGS sequence"/>
</dbReference>
<organism evidence="1 2">
    <name type="scientific">Arthrobacter flavus</name>
    <dbReference type="NCBI Taxonomy" id="95172"/>
    <lineage>
        <taxon>Bacteria</taxon>
        <taxon>Bacillati</taxon>
        <taxon>Actinomycetota</taxon>
        <taxon>Actinomycetes</taxon>
        <taxon>Micrococcales</taxon>
        <taxon>Micrococcaceae</taxon>
        <taxon>Arthrobacter</taxon>
    </lineage>
</organism>
<name>A0ABW4QAL7_9MICC</name>
<comment type="caution">
    <text evidence="1">The sequence shown here is derived from an EMBL/GenBank/DDBJ whole genome shotgun (WGS) entry which is preliminary data.</text>
</comment>
<sequence length="44" mass="4930">MDVVLWVLLIVVIVGAVWWFRFHGAAAVVDTHSRADPPTARNKD</sequence>
<keyword evidence="2" id="KW-1185">Reference proteome</keyword>
<reference evidence="2" key="1">
    <citation type="journal article" date="2019" name="Int. J. Syst. Evol. Microbiol.">
        <title>The Global Catalogue of Microorganisms (GCM) 10K type strain sequencing project: providing services to taxonomists for standard genome sequencing and annotation.</title>
        <authorList>
            <consortium name="The Broad Institute Genomics Platform"/>
            <consortium name="The Broad Institute Genome Sequencing Center for Infectious Disease"/>
            <person name="Wu L."/>
            <person name="Ma J."/>
        </authorList>
    </citation>
    <scope>NUCLEOTIDE SEQUENCE [LARGE SCALE GENOMIC DNA]</scope>
    <source>
        <strain evidence="2">JCM 11496</strain>
    </source>
</reference>
<accession>A0ABW4QAL7</accession>
<protein>
    <submittedName>
        <fullName evidence="1">Uncharacterized protein</fullName>
    </submittedName>
</protein>
<proteinExistence type="predicted"/>